<protein>
    <recommendedName>
        <fullName evidence="1">Thioredoxin domain-containing protein</fullName>
    </recommendedName>
</protein>
<accession>A0A2C6M4X2</accession>
<evidence type="ECO:0000313" key="3">
    <source>
        <dbReference type="Proteomes" id="UP000222564"/>
    </source>
</evidence>
<dbReference type="OrthoDB" id="9809733at2"/>
<evidence type="ECO:0000313" key="2">
    <source>
        <dbReference type="EMBL" id="PHJ37247.1"/>
    </source>
</evidence>
<dbReference type="Proteomes" id="UP000222564">
    <property type="component" value="Unassembled WGS sequence"/>
</dbReference>
<comment type="caution">
    <text evidence="2">The sequence shown here is derived from an EMBL/GenBank/DDBJ whole genome shotgun (WGS) entry which is preliminary data.</text>
</comment>
<keyword evidence="3" id="KW-1185">Reference proteome</keyword>
<dbReference type="Gene3D" id="3.40.30.10">
    <property type="entry name" value="Glutaredoxin"/>
    <property type="match status" value="1"/>
</dbReference>
<dbReference type="EMBL" id="AWQQ01000105">
    <property type="protein sequence ID" value="PHJ37247.1"/>
    <property type="molecule type" value="Genomic_DNA"/>
</dbReference>
<dbReference type="InterPro" id="IPR013766">
    <property type="entry name" value="Thioredoxin_domain"/>
</dbReference>
<gene>
    <name evidence="2" type="ORF">P378_17760</name>
</gene>
<proteinExistence type="predicted"/>
<evidence type="ECO:0000259" key="1">
    <source>
        <dbReference type="PROSITE" id="PS51352"/>
    </source>
</evidence>
<name>A0A2C6M4X2_9FIRM</name>
<dbReference type="CDD" id="cd02966">
    <property type="entry name" value="TlpA_like_family"/>
    <property type="match status" value="1"/>
</dbReference>
<organism evidence="2 3">
    <name type="scientific">Desulforamulus profundi</name>
    <dbReference type="NCBI Taxonomy" id="1383067"/>
    <lineage>
        <taxon>Bacteria</taxon>
        <taxon>Bacillati</taxon>
        <taxon>Bacillota</taxon>
        <taxon>Clostridia</taxon>
        <taxon>Eubacteriales</taxon>
        <taxon>Peptococcaceae</taxon>
        <taxon>Desulforamulus</taxon>
    </lineage>
</organism>
<dbReference type="PROSITE" id="PS51352">
    <property type="entry name" value="THIOREDOXIN_2"/>
    <property type="match status" value="1"/>
</dbReference>
<reference evidence="2 3" key="1">
    <citation type="submission" date="2013-09" db="EMBL/GenBank/DDBJ databases">
        <title>Biodegradation of hydrocarbons in the deep terrestrial subsurface : characterization of a microbial consortium composed of two Desulfotomaculum species originating from a deep geological formation.</title>
        <authorList>
            <person name="Aullo T."/>
            <person name="Berlendis S."/>
            <person name="Lascourreges J.-F."/>
            <person name="Dessort D."/>
            <person name="Saint-Laurent S."/>
            <person name="Schraauwers B."/>
            <person name="Mas J."/>
            <person name="Magot M."/>
            <person name="Ranchou-Peyruse A."/>
        </authorList>
    </citation>
    <scope>NUCLEOTIDE SEQUENCE [LARGE SCALE GENOMIC DNA]</scope>
    <source>
        <strain evidence="2 3">Bs107</strain>
    </source>
</reference>
<dbReference type="InterPro" id="IPR036249">
    <property type="entry name" value="Thioredoxin-like_sf"/>
</dbReference>
<dbReference type="SUPFAM" id="SSF52833">
    <property type="entry name" value="Thioredoxin-like"/>
    <property type="match status" value="1"/>
</dbReference>
<feature type="domain" description="Thioredoxin" evidence="1">
    <location>
        <begin position="1"/>
        <end position="91"/>
    </location>
</feature>
<sequence>MPVLEGLNKKYANKNVAVLGILLDPQREEWAQQAVKETGTTFPHLKDDGSFAPHIFGVPQTILVDPSGIILEHVVGFHSLEQFSKLVEKHL</sequence>
<dbReference type="AlphaFoldDB" id="A0A2C6M4X2"/>